<dbReference type="AlphaFoldDB" id="A0AAD3HQT3"/>
<reference evidence="1 2" key="1">
    <citation type="journal article" date="2021" name="Sci. Rep.">
        <title>Genome sequencing of the multicellular alga Astrephomene provides insights into convergent evolution of germ-soma differentiation.</title>
        <authorList>
            <person name="Yamashita S."/>
            <person name="Yamamoto K."/>
            <person name="Matsuzaki R."/>
            <person name="Suzuki S."/>
            <person name="Yamaguchi H."/>
            <person name="Hirooka S."/>
            <person name="Minakuchi Y."/>
            <person name="Miyagishima S."/>
            <person name="Kawachi M."/>
            <person name="Toyoda A."/>
            <person name="Nozaki H."/>
        </authorList>
    </citation>
    <scope>NUCLEOTIDE SEQUENCE [LARGE SCALE GENOMIC DNA]</scope>
    <source>
        <strain evidence="1 2">NIES-4017</strain>
    </source>
</reference>
<accession>A0AAD3HQT3</accession>
<sequence length="100" mass="10655">MALALRRAAPMAMTKRNASLRAACRPALRTAPRKIVVRASTEPTASTNDAVNTVANESLAKAQAAATEAWTWLKTKWEATEDSEKPAVVAILIGVIVAQI</sequence>
<evidence type="ECO:0000313" key="2">
    <source>
        <dbReference type="Proteomes" id="UP001054857"/>
    </source>
</evidence>
<feature type="non-terminal residue" evidence="1">
    <location>
        <position position="100"/>
    </location>
</feature>
<dbReference type="Proteomes" id="UP001054857">
    <property type="component" value="Unassembled WGS sequence"/>
</dbReference>
<organism evidence="1 2">
    <name type="scientific">Astrephomene gubernaculifera</name>
    <dbReference type="NCBI Taxonomy" id="47775"/>
    <lineage>
        <taxon>Eukaryota</taxon>
        <taxon>Viridiplantae</taxon>
        <taxon>Chlorophyta</taxon>
        <taxon>core chlorophytes</taxon>
        <taxon>Chlorophyceae</taxon>
        <taxon>CS clade</taxon>
        <taxon>Chlamydomonadales</taxon>
        <taxon>Astrephomenaceae</taxon>
        <taxon>Astrephomene</taxon>
    </lineage>
</organism>
<gene>
    <name evidence="1" type="ORF">Agub_g11579</name>
</gene>
<comment type="caution">
    <text evidence="1">The sequence shown here is derived from an EMBL/GenBank/DDBJ whole genome shotgun (WGS) entry which is preliminary data.</text>
</comment>
<protein>
    <submittedName>
        <fullName evidence="1">Uncharacterized protein</fullName>
    </submittedName>
</protein>
<name>A0AAD3HQT3_9CHLO</name>
<evidence type="ECO:0000313" key="1">
    <source>
        <dbReference type="EMBL" id="GFR49536.1"/>
    </source>
</evidence>
<keyword evidence="2" id="KW-1185">Reference proteome</keyword>
<dbReference type="EMBL" id="BMAR01000031">
    <property type="protein sequence ID" value="GFR49536.1"/>
    <property type="molecule type" value="Genomic_DNA"/>
</dbReference>
<proteinExistence type="predicted"/>